<protein>
    <submittedName>
        <fullName evidence="1">Uncharacterized protein</fullName>
    </submittedName>
</protein>
<name>A0AAE0VQU1_9BIVA</name>
<evidence type="ECO:0000313" key="1">
    <source>
        <dbReference type="EMBL" id="KAK3587203.1"/>
    </source>
</evidence>
<reference evidence="1" key="1">
    <citation type="journal article" date="2021" name="Genome Biol. Evol.">
        <title>A High-Quality Reference Genome for a Parasitic Bivalve with Doubly Uniparental Inheritance (Bivalvia: Unionida).</title>
        <authorList>
            <person name="Smith C.H."/>
        </authorList>
    </citation>
    <scope>NUCLEOTIDE SEQUENCE</scope>
    <source>
        <strain evidence="1">CHS0354</strain>
    </source>
</reference>
<reference evidence="1" key="3">
    <citation type="submission" date="2023-05" db="EMBL/GenBank/DDBJ databases">
        <authorList>
            <person name="Smith C.H."/>
        </authorList>
    </citation>
    <scope>NUCLEOTIDE SEQUENCE</scope>
    <source>
        <strain evidence="1">CHS0354</strain>
        <tissue evidence="1">Mantle</tissue>
    </source>
</reference>
<proteinExistence type="predicted"/>
<keyword evidence="2" id="KW-1185">Reference proteome</keyword>
<sequence length="62" mass="6721">MARKSCKANDYNHCVADSHHSVGEACMALDLGYMNIMILQITSNPGRFISGYAEPDCSLDPG</sequence>
<dbReference type="AlphaFoldDB" id="A0AAE0VQU1"/>
<evidence type="ECO:0000313" key="2">
    <source>
        <dbReference type="Proteomes" id="UP001195483"/>
    </source>
</evidence>
<gene>
    <name evidence="1" type="ORF">CHS0354_016899</name>
</gene>
<dbReference type="Proteomes" id="UP001195483">
    <property type="component" value="Unassembled WGS sequence"/>
</dbReference>
<organism evidence="1 2">
    <name type="scientific">Potamilus streckersoni</name>
    <dbReference type="NCBI Taxonomy" id="2493646"/>
    <lineage>
        <taxon>Eukaryota</taxon>
        <taxon>Metazoa</taxon>
        <taxon>Spiralia</taxon>
        <taxon>Lophotrochozoa</taxon>
        <taxon>Mollusca</taxon>
        <taxon>Bivalvia</taxon>
        <taxon>Autobranchia</taxon>
        <taxon>Heteroconchia</taxon>
        <taxon>Palaeoheterodonta</taxon>
        <taxon>Unionida</taxon>
        <taxon>Unionoidea</taxon>
        <taxon>Unionidae</taxon>
        <taxon>Ambleminae</taxon>
        <taxon>Lampsilini</taxon>
        <taxon>Potamilus</taxon>
    </lineage>
</organism>
<accession>A0AAE0VQU1</accession>
<reference evidence="1" key="2">
    <citation type="journal article" date="2021" name="Genome Biol. Evol.">
        <title>Developing a high-quality reference genome for a parasitic bivalve with doubly uniparental inheritance (Bivalvia: Unionida).</title>
        <authorList>
            <person name="Smith C.H."/>
        </authorList>
    </citation>
    <scope>NUCLEOTIDE SEQUENCE</scope>
    <source>
        <strain evidence="1">CHS0354</strain>
        <tissue evidence="1">Mantle</tissue>
    </source>
</reference>
<comment type="caution">
    <text evidence="1">The sequence shown here is derived from an EMBL/GenBank/DDBJ whole genome shotgun (WGS) entry which is preliminary data.</text>
</comment>
<dbReference type="EMBL" id="JAEAOA010001035">
    <property type="protein sequence ID" value="KAK3587203.1"/>
    <property type="molecule type" value="Genomic_DNA"/>
</dbReference>